<proteinExistence type="predicted"/>
<dbReference type="Gene3D" id="1.25.10.10">
    <property type="entry name" value="Leucine-rich Repeat Variant"/>
    <property type="match status" value="1"/>
</dbReference>
<organism evidence="8 9">
    <name type="scientific">Bonamia ostreae</name>
    <dbReference type="NCBI Taxonomy" id="126728"/>
    <lineage>
        <taxon>Eukaryota</taxon>
        <taxon>Sar</taxon>
        <taxon>Rhizaria</taxon>
        <taxon>Endomyxa</taxon>
        <taxon>Ascetosporea</taxon>
        <taxon>Haplosporida</taxon>
        <taxon>Bonamia</taxon>
    </lineage>
</organism>
<keyword evidence="9" id="KW-1185">Reference proteome</keyword>
<evidence type="ECO:0000256" key="6">
    <source>
        <dbReference type="ARBA" id="ARBA00023242"/>
    </source>
</evidence>
<sequence>MNGNSAKTVESCFVQSFSPDLNIRKQAETALKSFEKPGFTIMLLEITGNQSNATSQAAVIYLKNYIQKNWHLNENDSVVKSEERKQIKQIILKMMLKSTNIVSNFLKAIIQIICKTDFPDNWQNLMPELIQNLSTNDIAIVKGSLEVMDSIFERYQNTERSLKLDKELLYLSKILVNPLTDFFNKTMSLLSSGNSDQFFSVMSPMLGAFKKLITLELLESIESKSHIWLGGIHKLLKHQNEQDVSLWPDLSIQVKKEILQIVDLFCEKYDDCVSYSKAEKEFLNLTFQILSKIPTEKRYDDLVIEGIKYVTQVLAKPNTKNIINLSQIFKVLLENVVFPNIFLRNEDIEEFKYNPMEYYRKDLENSINLTRRKAAFDLIQVLNNLSESEITKTITNYVSQLNKEYVENPSQNWLKKDAALFLIISISVKSRTERYGVMRVTDNFDVKTFLANNVFPELTGSSSNNILRADCLKILIYFRSHIENSNFDNVSKLL</sequence>
<evidence type="ECO:0000259" key="7">
    <source>
        <dbReference type="PROSITE" id="PS50166"/>
    </source>
</evidence>
<feature type="non-terminal residue" evidence="8">
    <location>
        <position position="494"/>
    </location>
</feature>
<dbReference type="InterPro" id="IPR013713">
    <property type="entry name" value="XPO2_central"/>
</dbReference>
<dbReference type="Proteomes" id="UP001439008">
    <property type="component" value="Unassembled WGS sequence"/>
</dbReference>
<dbReference type="SUPFAM" id="SSF48371">
    <property type="entry name" value="ARM repeat"/>
    <property type="match status" value="1"/>
</dbReference>
<dbReference type="InterPro" id="IPR011989">
    <property type="entry name" value="ARM-like"/>
</dbReference>
<dbReference type="Pfam" id="PF03810">
    <property type="entry name" value="IBN_N"/>
    <property type="match status" value="1"/>
</dbReference>
<dbReference type="InterPro" id="IPR016024">
    <property type="entry name" value="ARM-type_fold"/>
</dbReference>
<comment type="caution">
    <text evidence="8">The sequence shown here is derived from an EMBL/GenBank/DDBJ whole genome shotgun (WGS) entry which is preliminary data.</text>
</comment>
<evidence type="ECO:0000313" key="8">
    <source>
        <dbReference type="EMBL" id="MES1918799.1"/>
    </source>
</evidence>
<evidence type="ECO:0000256" key="2">
    <source>
        <dbReference type="ARBA" id="ARBA00004496"/>
    </source>
</evidence>
<keyword evidence="6" id="KW-0539">Nucleus</keyword>
<evidence type="ECO:0000256" key="3">
    <source>
        <dbReference type="ARBA" id="ARBA00022448"/>
    </source>
</evidence>
<keyword evidence="4" id="KW-0963">Cytoplasm</keyword>
<dbReference type="PANTHER" id="PTHR10997:SF8">
    <property type="entry name" value="EXPORTIN-2"/>
    <property type="match status" value="1"/>
</dbReference>
<feature type="domain" description="Importin N-terminal" evidence="7">
    <location>
        <begin position="27"/>
        <end position="97"/>
    </location>
</feature>
<evidence type="ECO:0000313" key="9">
    <source>
        <dbReference type="Proteomes" id="UP001439008"/>
    </source>
</evidence>
<name>A0ABV2AGJ2_9EUKA</name>
<keyword evidence="3" id="KW-0813">Transport</keyword>
<protein>
    <recommendedName>
        <fullName evidence="7">Importin N-terminal domain-containing protein</fullName>
    </recommendedName>
</protein>
<dbReference type="PROSITE" id="PS50166">
    <property type="entry name" value="IMPORTIN_B_NT"/>
    <property type="match status" value="1"/>
</dbReference>
<dbReference type="PANTHER" id="PTHR10997">
    <property type="entry name" value="IMPORTIN-7, 8, 11"/>
    <property type="match status" value="1"/>
</dbReference>
<gene>
    <name evidence="8" type="ORF">MHBO_000703</name>
</gene>
<reference evidence="8 9" key="1">
    <citation type="journal article" date="2024" name="BMC Biol.">
        <title>Comparative genomics of Ascetosporea gives new insight into the evolutionary basis for animal parasitism in Rhizaria.</title>
        <authorList>
            <person name="Hiltunen Thoren M."/>
            <person name="Onut-Brannstrom I."/>
            <person name="Alfjorden A."/>
            <person name="Peckova H."/>
            <person name="Swords F."/>
            <person name="Hooper C."/>
            <person name="Holzer A.S."/>
            <person name="Bass D."/>
            <person name="Burki F."/>
        </authorList>
    </citation>
    <scope>NUCLEOTIDE SEQUENCE [LARGE SCALE GENOMIC DNA]</scope>
    <source>
        <strain evidence="8">20-A016</strain>
    </source>
</reference>
<comment type="subcellular location">
    <subcellularLocation>
        <location evidence="2">Cytoplasm</location>
    </subcellularLocation>
    <subcellularLocation>
        <location evidence="1">Nucleus</location>
    </subcellularLocation>
</comment>
<dbReference type="InterPro" id="IPR001494">
    <property type="entry name" value="Importin-beta_N"/>
</dbReference>
<dbReference type="EMBL" id="JBDODL010000128">
    <property type="protein sequence ID" value="MES1918799.1"/>
    <property type="molecule type" value="Genomic_DNA"/>
</dbReference>
<evidence type="ECO:0000256" key="5">
    <source>
        <dbReference type="ARBA" id="ARBA00022927"/>
    </source>
</evidence>
<dbReference type="SMART" id="SM00913">
    <property type="entry name" value="IBN_N"/>
    <property type="match status" value="1"/>
</dbReference>
<evidence type="ECO:0000256" key="1">
    <source>
        <dbReference type="ARBA" id="ARBA00004123"/>
    </source>
</evidence>
<evidence type="ECO:0000256" key="4">
    <source>
        <dbReference type="ARBA" id="ARBA00022490"/>
    </source>
</evidence>
<accession>A0ABV2AGJ2</accession>
<dbReference type="Pfam" id="PF08506">
    <property type="entry name" value="Cse1"/>
    <property type="match status" value="1"/>
</dbReference>
<keyword evidence="5" id="KW-0653">Protein transport</keyword>